<dbReference type="STRING" id="34691.A0A182WZ76"/>
<feature type="region of interest" description="Disordered" evidence="1">
    <location>
        <begin position="350"/>
        <end position="372"/>
    </location>
</feature>
<dbReference type="EnsemblMetazoa" id="AQUA002840-RA">
    <property type="protein sequence ID" value="AQUA002840-PA"/>
    <property type="gene ID" value="AQUA002840"/>
</dbReference>
<feature type="region of interest" description="Disordered" evidence="1">
    <location>
        <begin position="1"/>
        <end position="124"/>
    </location>
</feature>
<evidence type="ECO:0000313" key="3">
    <source>
        <dbReference type="Proteomes" id="UP000076407"/>
    </source>
</evidence>
<feature type="compositionally biased region" description="Low complexity" evidence="1">
    <location>
        <begin position="14"/>
        <end position="23"/>
    </location>
</feature>
<feature type="region of interest" description="Disordered" evidence="1">
    <location>
        <begin position="282"/>
        <end position="304"/>
    </location>
</feature>
<proteinExistence type="predicted"/>
<evidence type="ECO:0000313" key="2">
    <source>
        <dbReference type="EnsemblMetazoa" id="AQUA002840-PA"/>
    </source>
</evidence>
<feature type="compositionally biased region" description="Low complexity" evidence="1">
    <location>
        <begin position="78"/>
        <end position="93"/>
    </location>
</feature>
<dbReference type="Proteomes" id="UP000076407">
    <property type="component" value="Unassembled WGS sequence"/>
</dbReference>
<feature type="compositionally biased region" description="Acidic residues" evidence="1">
    <location>
        <begin position="892"/>
        <end position="909"/>
    </location>
</feature>
<feature type="region of interest" description="Disordered" evidence="1">
    <location>
        <begin position="1044"/>
        <end position="1088"/>
    </location>
</feature>
<name>A0A182WZ76_ANOQN</name>
<dbReference type="AlphaFoldDB" id="A0A182WZ76"/>
<feature type="region of interest" description="Disordered" evidence="1">
    <location>
        <begin position="809"/>
        <end position="832"/>
    </location>
</feature>
<protein>
    <submittedName>
        <fullName evidence="2">Uncharacterized protein</fullName>
    </submittedName>
</protein>
<feature type="compositionally biased region" description="Pro residues" evidence="1">
    <location>
        <begin position="357"/>
        <end position="372"/>
    </location>
</feature>
<feature type="region of interest" description="Disordered" evidence="1">
    <location>
        <begin position="137"/>
        <end position="163"/>
    </location>
</feature>
<feature type="compositionally biased region" description="Low complexity" evidence="1">
    <location>
        <begin position="46"/>
        <end position="67"/>
    </location>
</feature>
<feature type="region of interest" description="Disordered" evidence="1">
    <location>
        <begin position="470"/>
        <end position="495"/>
    </location>
</feature>
<feature type="region of interest" description="Disordered" evidence="1">
    <location>
        <begin position="219"/>
        <end position="242"/>
    </location>
</feature>
<organism evidence="2 3">
    <name type="scientific">Anopheles quadriannulatus</name>
    <name type="common">Mosquito</name>
    <dbReference type="NCBI Taxonomy" id="34691"/>
    <lineage>
        <taxon>Eukaryota</taxon>
        <taxon>Metazoa</taxon>
        <taxon>Ecdysozoa</taxon>
        <taxon>Arthropoda</taxon>
        <taxon>Hexapoda</taxon>
        <taxon>Insecta</taxon>
        <taxon>Pterygota</taxon>
        <taxon>Neoptera</taxon>
        <taxon>Endopterygota</taxon>
        <taxon>Diptera</taxon>
        <taxon>Nematocera</taxon>
        <taxon>Culicoidea</taxon>
        <taxon>Culicidae</taxon>
        <taxon>Anophelinae</taxon>
        <taxon>Anopheles</taxon>
    </lineage>
</organism>
<evidence type="ECO:0000256" key="1">
    <source>
        <dbReference type="SAM" id="MobiDB-lite"/>
    </source>
</evidence>
<keyword evidence="3" id="KW-1185">Reference proteome</keyword>
<sequence>MKMYCTVQPKVTHQHQQQQQQQQYEAGRIPTAGGEQAPQNGTNTNAPKKPTGPGGPVTPAAPTTTATSDARSKRSKSPPRSCSGGKPGPELTVNGGGVGGATGPVTSTVPSTIRGSGPNGELTLKDVPVSGISFQEIFKPDHEGPPTTQVIIYKPKSGRGQPTAKVIVTKREQQQQQPSLRELNIVIDVDDIELQTREQQLQQQADWEQRRLRQEMQLQEVRPRRPMQQQQQQQPLPQMPLQQERQRLQARLRVHPPELPVAQNEAARQPEQVQLGRNVVTQTDSELTYGPVRNQPPRRPSPELQIYEVQPYELRQQRLQYQQQQQQQQQMSLQQEEQRLQGRAQMLQAPQPVQSEPLPPPSPLPSHIPPYMPPHILPPVPQHQPFPNQRALEQLQLCSMEHQYRMEALHHPNPHQHHHLLQRSPPASFATPYSHQYSSTGLPIAHGPSHRPFEAPAPLPQPSPFMQRYDPVRPSQSSSCIPDSAPHPPAQSAGGGVPLWMRSGLALSSSSPALGPPFGNERAAYMAHPMHSHPSLEEAHGLYRSGQMHQMQSPTGYWQNYERPQALAHFWQHSRAMEQFHANQSLFRPWNYGRIISGRHLLEAPSATVTSAAAGALDSLPPPPTSHYVFPSPAQNAPPHANEAVHGPIHSRPVPRQQEPEFAAPVTLPPAADYSVRRYQEPEAIVSPALPSHRRQEPEAIAAPADAPQVINYSVHRHQEPEAVAVPADLPQRHQKPEAVAAPVDAPPAVHCHQEPEAIASPEVAQSVQHHAMQESFNVEQPNANTAVIAPLTGTSAVPDDCPIVVIDDGPHRSMMVDEPVPNTSNEQERPVYQEQPAYQEHSADQEQPAYQEQWAVQELTPTPPPPPSTPQTDYHSELPNDELSAPPPPLVEDEEVEEEEVEDEDEGERQEVQQNEEGYDGQSVERSPQPEETVGNAGAGQLGTSPLPDVHHLMFPAHPTTSYDAHHHHVYMPTISYDAHHHHVYMPTISYDEIRPRQLGTLYGAPGPFSSPERQNWGPSDDIHYWDRRHYQQQRDFGSTFLSTNEEHTETDAETGSTTTNSPERQYEEPCTPNDIEVPMHSYQRSE</sequence>
<feature type="region of interest" description="Disordered" evidence="1">
    <location>
        <begin position="859"/>
        <end position="949"/>
    </location>
</feature>
<reference evidence="2" key="1">
    <citation type="submission" date="2020-05" db="UniProtKB">
        <authorList>
            <consortium name="EnsemblMetazoa"/>
        </authorList>
    </citation>
    <scope>IDENTIFICATION</scope>
    <source>
        <strain evidence="2">SANGQUA</strain>
    </source>
</reference>
<accession>A0A182WZ76</accession>
<dbReference type="VEuPathDB" id="VectorBase:AQUA002840"/>